<evidence type="ECO:0000313" key="18">
    <source>
        <dbReference type="EMBL" id="BES91346.1"/>
    </source>
</evidence>
<keyword evidence="8 13" id="KW-0175">Coiled coil</keyword>
<feature type="disulfide bond" evidence="12">
    <location>
        <begin position="866"/>
        <end position="883"/>
    </location>
</feature>
<dbReference type="InterPro" id="IPR002049">
    <property type="entry name" value="LE_dom"/>
</dbReference>
<organism evidence="18 19">
    <name type="scientific">Nesidiocoris tenuis</name>
    <dbReference type="NCBI Taxonomy" id="355587"/>
    <lineage>
        <taxon>Eukaryota</taxon>
        <taxon>Metazoa</taxon>
        <taxon>Ecdysozoa</taxon>
        <taxon>Arthropoda</taxon>
        <taxon>Hexapoda</taxon>
        <taxon>Insecta</taxon>
        <taxon>Pterygota</taxon>
        <taxon>Neoptera</taxon>
        <taxon>Paraneoptera</taxon>
        <taxon>Hemiptera</taxon>
        <taxon>Heteroptera</taxon>
        <taxon>Panheteroptera</taxon>
        <taxon>Cimicomorpha</taxon>
        <taxon>Miridae</taxon>
        <taxon>Dicyphina</taxon>
        <taxon>Nesidiocoris</taxon>
    </lineage>
</organism>
<evidence type="ECO:0000256" key="3">
    <source>
        <dbReference type="ARBA" id="ARBA00022530"/>
    </source>
</evidence>
<keyword evidence="5" id="KW-0677">Repeat</keyword>
<feature type="region of interest" description="Disordered" evidence="14">
    <location>
        <begin position="85"/>
        <end position="125"/>
    </location>
</feature>
<dbReference type="CDD" id="cd00055">
    <property type="entry name" value="EGF_Lam"/>
    <property type="match status" value="12"/>
</dbReference>
<feature type="coiled-coil region" evidence="13">
    <location>
        <begin position="1319"/>
        <end position="1395"/>
    </location>
</feature>
<keyword evidence="11 12" id="KW-0424">Laminin EGF-like domain</keyword>
<dbReference type="PRINTS" id="PR00011">
    <property type="entry name" value="EGFLAMININ"/>
</dbReference>
<feature type="domain" description="Laminin EGF-like" evidence="15">
    <location>
        <begin position="864"/>
        <end position="912"/>
    </location>
</feature>
<dbReference type="Gene3D" id="2.170.300.10">
    <property type="entry name" value="Tie2 ligand-binding domain superfamily"/>
    <property type="match status" value="1"/>
</dbReference>
<dbReference type="Gene3D" id="2.60.120.260">
    <property type="entry name" value="Galactose-binding domain-like"/>
    <property type="match status" value="1"/>
</dbReference>
<dbReference type="Pfam" id="PF00055">
    <property type="entry name" value="Laminin_N"/>
    <property type="match status" value="1"/>
</dbReference>
<feature type="disulfide bond" evidence="12">
    <location>
        <begin position="594"/>
        <end position="608"/>
    </location>
</feature>
<evidence type="ECO:0000259" key="16">
    <source>
        <dbReference type="PROSITE" id="PS51116"/>
    </source>
</evidence>
<dbReference type="PANTHER" id="PTHR10574:SF375">
    <property type="entry name" value="LAMININ SUBUNIT BETA-1"/>
    <property type="match status" value="1"/>
</dbReference>
<feature type="disulfide bond" evidence="12">
    <location>
        <begin position="561"/>
        <end position="573"/>
    </location>
</feature>
<proteinExistence type="predicted"/>
<keyword evidence="7" id="KW-0130">Cell adhesion</keyword>
<evidence type="ECO:0000256" key="10">
    <source>
        <dbReference type="ARBA" id="ARBA00023180"/>
    </source>
</evidence>
<feature type="domain" description="Laminin EGF-like" evidence="15">
    <location>
        <begin position="1064"/>
        <end position="1115"/>
    </location>
</feature>
<feature type="region of interest" description="Disordered" evidence="14">
    <location>
        <begin position="1"/>
        <end position="23"/>
    </location>
</feature>
<evidence type="ECO:0000256" key="1">
    <source>
        <dbReference type="ARBA" id="ARBA00004302"/>
    </source>
</evidence>
<dbReference type="InterPro" id="IPR056863">
    <property type="entry name" value="LMN_ATRN_NET-like_EGF"/>
</dbReference>
<feature type="coiled-coil region" evidence="13">
    <location>
        <begin position="1816"/>
        <end position="1850"/>
    </location>
</feature>
<dbReference type="Pfam" id="PF00053">
    <property type="entry name" value="EGF_laminin"/>
    <property type="match status" value="11"/>
</dbReference>
<reference evidence="18 19" key="1">
    <citation type="submission" date="2023-09" db="EMBL/GenBank/DDBJ databases">
        <title>Nesidiocoris tenuis whole genome shotgun sequence.</title>
        <authorList>
            <person name="Shibata T."/>
            <person name="Shimoda M."/>
            <person name="Kobayashi T."/>
            <person name="Uehara T."/>
        </authorList>
    </citation>
    <scope>NUCLEOTIDE SEQUENCE [LARGE SCALE GENOMIC DNA]</scope>
    <source>
        <strain evidence="18 19">Japan</strain>
    </source>
</reference>
<evidence type="ECO:0000259" key="17">
    <source>
        <dbReference type="PROSITE" id="PS51117"/>
    </source>
</evidence>
<feature type="disulfide bond" evidence="12">
    <location>
        <begin position="531"/>
        <end position="540"/>
    </location>
</feature>
<comment type="caution">
    <text evidence="12">Lacks conserved residue(s) required for the propagation of feature annotation.</text>
</comment>
<evidence type="ECO:0000256" key="13">
    <source>
        <dbReference type="SAM" id="Coils"/>
    </source>
</evidence>
<name>A0ABN7AGE3_9HEMI</name>
<feature type="domain" description="Laminin EGF-like" evidence="15">
    <location>
        <begin position="913"/>
        <end position="958"/>
    </location>
</feature>
<feature type="disulfide bond" evidence="12">
    <location>
        <begin position="915"/>
        <end position="932"/>
    </location>
</feature>
<feature type="disulfide bond" evidence="12">
    <location>
        <begin position="934"/>
        <end position="943"/>
    </location>
</feature>
<keyword evidence="6" id="KW-0084">Basement membrane</keyword>
<evidence type="ECO:0000256" key="9">
    <source>
        <dbReference type="ARBA" id="ARBA00023157"/>
    </source>
</evidence>
<evidence type="ECO:0000259" key="15">
    <source>
        <dbReference type="PROSITE" id="PS50027"/>
    </source>
</evidence>
<feature type="disulfide bond" evidence="12">
    <location>
        <begin position="1088"/>
        <end position="1097"/>
    </location>
</feature>
<dbReference type="PROSITE" id="PS50027">
    <property type="entry name" value="EGF_LAM_2"/>
    <property type="match status" value="9"/>
</dbReference>
<dbReference type="Gene3D" id="2.10.25.10">
    <property type="entry name" value="Laminin"/>
    <property type="match status" value="11"/>
</dbReference>
<feature type="domain" description="Laminin EGF-like" evidence="15">
    <location>
        <begin position="504"/>
        <end position="560"/>
    </location>
</feature>
<dbReference type="Pfam" id="PF24973">
    <property type="entry name" value="EGF_LMN_ATRN"/>
    <property type="match status" value="2"/>
</dbReference>
<dbReference type="EMBL" id="AP028910">
    <property type="protein sequence ID" value="BES91346.1"/>
    <property type="molecule type" value="Genomic_DNA"/>
</dbReference>
<feature type="disulfide bond" evidence="12">
    <location>
        <begin position="582"/>
        <end position="591"/>
    </location>
</feature>
<dbReference type="InterPro" id="IPR000742">
    <property type="entry name" value="EGF"/>
</dbReference>
<feature type="disulfide bond" evidence="12">
    <location>
        <begin position="978"/>
        <end position="987"/>
    </location>
</feature>
<keyword evidence="2" id="KW-0964">Secreted</keyword>
<dbReference type="PROSITE" id="PS51116">
    <property type="entry name" value="LAMININ_IVB"/>
    <property type="match status" value="1"/>
</dbReference>
<dbReference type="SMART" id="SM00136">
    <property type="entry name" value="LamNT"/>
    <property type="match status" value="1"/>
</dbReference>
<feature type="domain" description="Laminin IV type B" evidence="16">
    <location>
        <begin position="649"/>
        <end position="858"/>
    </location>
</feature>
<evidence type="ECO:0000256" key="5">
    <source>
        <dbReference type="ARBA" id="ARBA00022737"/>
    </source>
</evidence>
<evidence type="ECO:0000313" key="19">
    <source>
        <dbReference type="Proteomes" id="UP001307889"/>
    </source>
</evidence>
<feature type="disulfide bond" evidence="12">
    <location>
        <begin position="885"/>
        <end position="894"/>
    </location>
</feature>
<gene>
    <name evidence="18" type="ORF">NTJ_04154</name>
</gene>
<feature type="domain" description="Laminin EGF-like" evidence="15">
    <location>
        <begin position="1167"/>
        <end position="1214"/>
    </location>
</feature>
<sequence length="1863" mass="206776">MGLPRYLRNVGGPRPYPDHVGSLPPTHPPVLSLCCTTAHLQEHEIPVSQSPALGSNAFRVFPSAGPALAFTKQCIQRALLPRRPSIPRRPKCQQPGNTRRNGAALRTKVASPARPVTHHGRLRGSTEDLSTNWAGAVYGGKQKSNTVCSSRVLASSTCGLRREEYFCRVSYVEEQAKCFRCDSRPNAPIELSHRVENVIHRHHTAYNRTNKVSWWQSENGKENVTIQLDLEAEFHFTHLIMRFHYFRPASMIVERSYDFGKTWKVYRYLAHNCNASFPHVKLHKPDRDRPFEPFCDSTYSAPTPVTDGEVILRVLTPGFRAKYDLYSDELQDLMKMTNLRIVFTKLHTLGDDHLDSRKEIQEKYYYAISEMNVRGSCWCYGHAEKCLPLDNTINDVDEMVHGRCDCSHNTTGPNCKSCKDTHNDIPWKPATGPHTNACKRCRCNEHALRCRFNETLYEKSGRTSGSECIDCQHNTIGNNCELCLPTFYHDPSKPITDIDTCLECNCYYEGTVDNGLCDPPLVYGDPPKCHCKSKVTGPSCDQCIPGYWKLDELNPEGCTACTCNLNGTVSETCDQDQGTCYCKPNVIGKDCDRCAPEHWGLSENSYGCQPCDCNHGGSMDNNCDPASGQCKCFKNIGGRRCDTPDQGYYVKSLDLVYEAEDAKCTGVCMVDVHEFPKNRTPTWTGRGYMRVYDTSTLEFEIDDLPKSMNYQMIVRYDKVPRHGTVECTATIERIDGMDDTCSNASPTEVYKYQLQSGSIYAISDDSTPLCLEEGKLYKVTLTFKTDYNQVDSTPSPILIDSIVLIPDPTDFWPSDPESQRRREDYEYLNCEEIFYSPVKIAIPEECKHYHYSISVYVNKGAEECKCNPTGSRSQFCEGNGGKCECKNKVVGRTCDKCAEGTYGFDFPDGCVDCDCNGIGAIDNICDPTTGQCTCRNGTYGRTCDQCQPGSWGFPKCRPCQCNGFAHTCDSKTGECIDCRDHTSGYSCDKCEQGYYGDPSTGLHCRPCKCPDTAESGQSFASGCILENDNVQCLCEEGYAGARCDKCAENYFGNPEKPGGSCKHCNCSGNVDESEPGACDTVTGKCLKCLGDTTGNNCEQCRPGYYGDALMHNCTECLCDPLGHNKELGECNPTTGECPCKTNVEGRQCDQCKPGTKLIATGEGCKPCDCDLIGSRSTTCNEYTGECECREGFGGFQCNECQANFWGDPNTECFPCDCSTEGSVNGTCHQSNGTCICKEGIGGEKCDKCARGYFGTSPNCVKCVECFDNWDKIIEDLSEKTNEVIHSASEIRRTGTSGYGDKFDNLLKKIDDVNTTLINADENKKLLDVLNKEVDNLKGRLNTSIEKVSNLNSDVEDVLSKLSFATIYLNKTNDEANELRIRAHQLTNNATNLQEKDLKGALNLTREAGEESKVVAKIENEILPKLLQDAEKKCKGTETLIYRDNETFIQTEQAHDTDRGNLEFKLSGLEKQIPQLNKQICDGSGEQCDSLCGGAGCGYCGSKSISCENGAVGKAAAGLNLATLYASQITNKLRKAELTNREMSIAKQKMEDANLAAQDAYSVANLLKSKFENIVNSLNDMNKKLTAFISGNQATPDEIITVVNQTLNMNLNREPAMIEALAKQINNTNDSLTNVTAILDDTKEDRETADQLKMESDDAKIRAESVLEKAQKVVEGLNAAEAAQIRAEGEIQTANNDIGEINKQLSQVMSETTDADSKVNQTKQEIESIKSLLKALQTTVLQNKHGADQVKSEASLISQQVNSTKTKSDDLKEQYNKVRSQIANREQVSEKSKSRAQKLLGDARRLSVHTKTKQNELQEVNGAYSQQESKLRDLETNIDALTLVIETYINKIEEKDKFYRSCDV</sequence>
<dbReference type="SMART" id="SM00181">
    <property type="entry name" value="EGF"/>
    <property type="match status" value="8"/>
</dbReference>
<dbReference type="PROSITE" id="PS51117">
    <property type="entry name" value="LAMININ_NTER"/>
    <property type="match status" value="1"/>
</dbReference>
<dbReference type="InterPro" id="IPR013015">
    <property type="entry name" value="Laminin_IV_B"/>
</dbReference>
<dbReference type="Pfam" id="PF21199">
    <property type="entry name" value="LAMININ_IV_B"/>
    <property type="match status" value="1"/>
</dbReference>
<evidence type="ECO:0000256" key="11">
    <source>
        <dbReference type="ARBA" id="ARBA00023292"/>
    </source>
</evidence>
<keyword evidence="10" id="KW-0325">Glycoprotein</keyword>
<evidence type="ECO:0000256" key="8">
    <source>
        <dbReference type="ARBA" id="ARBA00023054"/>
    </source>
</evidence>
<dbReference type="SMART" id="SM00180">
    <property type="entry name" value="EGF_Lam"/>
    <property type="match status" value="13"/>
</dbReference>
<feature type="disulfide bond" evidence="12">
    <location>
        <begin position="1167"/>
        <end position="1179"/>
    </location>
</feature>
<feature type="domain" description="Laminin EGF-like" evidence="15">
    <location>
        <begin position="959"/>
        <end position="1006"/>
    </location>
</feature>
<dbReference type="InterPro" id="IPR008211">
    <property type="entry name" value="Laminin_N"/>
</dbReference>
<dbReference type="InterPro" id="IPR050440">
    <property type="entry name" value="Laminin/Netrin_ECM"/>
</dbReference>
<keyword evidence="3" id="KW-0272">Extracellular matrix</keyword>
<dbReference type="PANTHER" id="PTHR10574">
    <property type="entry name" value="NETRIN/LAMININ-RELATED"/>
    <property type="match status" value="1"/>
</dbReference>
<evidence type="ECO:0000256" key="12">
    <source>
        <dbReference type="PROSITE-ProRule" id="PRU00460"/>
    </source>
</evidence>
<evidence type="ECO:0000256" key="4">
    <source>
        <dbReference type="ARBA" id="ARBA00022729"/>
    </source>
</evidence>
<dbReference type="PROSITE" id="PS01248">
    <property type="entry name" value="EGF_LAM_1"/>
    <property type="match status" value="3"/>
</dbReference>
<feature type="disulfide bond" evidence="12">
    <location>
        <begin position="990"/>
        <end position="1004"/>
    </location>
</feature>
<feature type="domain" description="Laminin N-terminal" evidence="17">
    <location>
        <begin position="133"/>
        <end position="376"/>
    </location>
</feature>
<evidence type="ECO:0000256" key="7">
    <source>
        <dbReference type="ARBA" id="ARBA00022889"/>
    </source>
</evidence>
<comment type="subcellular location">
    <subcellularLocation>
        <location evidence="1">Secreted</location>
        <location evidence="1">Extracellular space</location>
        <location evidence="1">Extracellular matrix</location>
        <location evidence="1">Basement membrane</location>
    </subcellularLocation>
</comment>
<feature type="disulfide bond" evidence="12">
    <location>
        <begin position="1236"/>
        <end position="1245"/>
    </location>
</feature>
<feature type="coiled-coil region" evidence="13">
    <location>
        <begin position="1648"/>
        <end position="1780"/>
    </location>
</feature>
<feature type="disulfide bond" evidence="12">
    <location>
        <begin position="1169"/>
        <end position="1186"/>
    </location>
</feature>
<feature type="disulfide bond" evidence="12">
    <location>
        <begin position="1188"/>
        <end position="1197"/>
    </location>
</feature>
<accession>A0ABN7AGE3</accession>
<evidence type="ECO:0000256" key="14">
    <source>
        <dbReference type="SAM" id="MobiDB-lite"/>
    </source>
</evidence>
<feature type="disulfide bond" evidence="12">
    <location>
        <begin position="913"/>
        <end position="925"/>
    </location>
</feature>
<feature type="disulfide bond" evidence="12">
    <location>
        <begin position="864"/>
        <end position="876"/>
    </location>
</feature>
<dbReference type="SUPFAM" id="SSF57196">
    <property type="entry name" value="EGF/Laminin"/>
    <property type="match status" value="13"/>
</dbReference>
<feature type="disulfide bond" evidence="12">
    <location>
        <begin position="1215"/>
        <end position="1227"/>
    </location>
</feature>
<feature type="domain" description="Laminin EGF-like" evidence="15">
    <location>
        <begin position="1215"/>
        <end position="1261"/>
    </location>
</feature>
<feature type="domain" description="Laminin EGF-like" evidence="15">
    <location>
        <begin position="561"/>
        <end position="610"/>
    </location>
</feature>
<feature type="disulfide bond" evidence="12">
    <location>
        <begin position="563"/>
        <end position="580"/>
    </location>
</feature>
<feature type="disulfide bond" evidence="12">
    <location>
        <begin position="1217"/>
        <end position="1234"/>
    </location>
</feature>
<keyword evidence="19" id="KW-1185">Reference proteome</keyword>
<dbReference type="Proteomes" id="UP001307889">
    <property type="component" value="Chromosome 2"/>
</dbReference>
<evidence type="ECO:0000256" key="6">
    <source>
        <dbReference type="ARBA" id="ARBA00022869"/>
    </source>
</evidence>
<protein>
    <submittedName>
        <fullName evidence="18">LamNT</fullName>
    </submittedName>
</protein>
<feature type="disulfide bond" evidence="12">
    <location>
        <begin position="1139"/>
        <end position="1148"/>
    </location>
</feature>
<keyword evidence="4" id="KW-0732">Signal</keyword>
<feature type="domain" description="Laminin EGF-like" evidence="15">
    <location>
        <begin position="1116"/>
        <end position="1166"/>
    </location>
</feature>
<evidence type="ECO:0000256" key="2">
    <source>
        <dbReference type="ARBA" id="ARBA00022525"/>
    </source>
</evidence>
<keyword evidence="9 12" id="KW-1015">Disulfide bond</keyword>